<keyword evidence="3 9" id="KW-0812">Transmembrane</keyword>
<evidence type="ECO:0000256" key="6">
    <source>
        <dbReference type="ARBA" id="ARBA00023186"/>
    </source>
</evidence>
<dbReference type="PANTHER" id="PTHR38035">
    <property type="entry name" value="UPF0070 PROTEIN YFGM"/>
    <property type="match status" value="1"/>
</dbReference>
<evidence type="ECO:0000256" key="2">
    <source>
        <dbReference type="ARBA" id="ARBA00022475"/>
    </source>
</evidence>
<evidence type="ECO:0000256" key="7">
    <source>
        <dbReference type="ARBA" id="ARBA00024197"/>
    </source>
</evidence>
<feature type="transmembrane region" description="Helical" evidence="9">
    <location>
        <begin position="17"/>
        <end position="42"/>
    </location>
</feature>
<gene>
    <name evidence="11" type="ORF">HKX39_03895</name>
</gene>
<proteinExistence type="inferred from homology"/>
<dbReference type="InterPro" id="IPR026039">
    <property type="entry name" value="YfgM"/>
</dbReference>
<dbReference type="InterPro" id="IPR018704">
    <property type="entry name" value="SecYEG/CpoB_TPR"/>
</dbReference>
<keyword evidence="12" id="KW-1185">Reference proteome</keyword>
<dbReference type="GO" id="GO:0044877">
    <property type="term" value="F:protein-containing complex binding"/>
    <property type="evidence" value="ECO:0007669"/>
    <property type="project" value="InterPro"/>
</dbReference>
<keyword evidence="5 9" id="KW-0472">Membrane</keyword>
<accession>A0A849P8N8</accession>
<dbReference type="SUPFAM" id="SSF48452">
    <property type="entry name" value="TPR-like"/>
    <property type="match status" value="1"/>
</dbReference>
<evidence type="ECO:0000256" key="5">
    <source>
        <dbReference type="ARBA" id="ARBA00023136"/>
    </source>
</evidence>
<evidence type="ECO:0000256" key="3">
    <source>
        <dbReference type="ARBA" id="ARBA00022692"/>
    </source>
</evidence>
<evidence type="ECO:0000256" key="4">
    <source>
        <dbReference type="ARBA" id="ARBA00022989"/>
    </source>
</evidence>
<organism evidence="11 12">
    <name type="scientific">Pelistega suis</name>
    <dbReference type="NCBI Taxonomy" id="1631957"/>
    <lineage>
        <taxon>Bacteria</taxon>
        <taxon>Pseudomonadati</taxon>
        <taxon>Pseudomonadota</taxon>
        <taxon>Betaproteobacteria</taxon>
        <taxon>Burkholderiales</taxon>
        <taxon>Alcaligenaceae</taxon>
        <taxon>Pelistega</taxon>
    </lineage>
</organism>
<dbReference type="RefSeq" id="WP_171680007.1">
    <property type="nucleotide sequence ID" value="NZ_JABGBN010000002.1"/>
</dbReference>
<dbReference type="InterPro" id="IPR011990">
    <property type="entry name" value="TPR-like_helical_dom_sf"/>
</dbReference>
<evidence type="ECO:0000313" key="12">
    <source>
        <dbReference type="Proteomes" id="UP000537862"/>
    </source>
</evidence>
<dbReference type="EMBL" id="JABGBN010000002">
    <property type="protein sequence ID" value="NOL51317.1"/>
    <property type="molecule type" value="Genomic_DNA"/>
</dbReference>
<keyword evidence="4 9" id="KW-1133">Transmembrane helix</keyword>
<evidence type="ECO:0000256" key="8">
    <source>
        <dbReference type="ARBA" id="ARBA00024235"/>
    </source>
</evidence>
<dbReference type="Pfam" id="PF09976">
    <property type="entry name" value="TPR_21"/>
    <property type="match status" value="1"/>
</dbReference>
<comment type="caution">
    <text evidence="11">The sequence shown here is derived from an EMBL/GenBank/DDBJ whole genome shotgun (WGS) entry which is preliminary data.</text>
</comment>
<dbReference type="Gene3D" id="1.25.40.10">
    <property type="entry name" value="Tetratricopeptide repeat domain"/>
    <property type="match status" value="1"/>
</dbReference>
<feature type="domain" description="Ancillary SecYEG translocon subunit/Cell division coordinator CpoB TPR" evidence="10">
    <location>
        <begin position="15"/>
        <end position="212"/>
    </location>
</feature>
<dbReference type="PIRSF" id="PIRSF006170">
    <property type="entry name" value="YfgM"/>
    <property type="match status" value="1"/>
</dbReference>
<evidence type="ECO:0000259" key="10">
    <source>
        <dbReference type="Pfam" id="PF09976"/>
    </source>
</evidence>
<dbReference type="Proteomes" id="UP000537862">
    <property type="component" value="Unassembled WGS sequence"/>
</dbReference>
<evidence type="ECO:0000256" key="1">
    <source>
        <dbReference type="ARBA" id="ARBA00004401"/>
    </source>
</evidence>
<reference evidence="11 12" key="1">
    <citation type="submission" date="2020-05" db="EMBL/GenBank/DDBJ databases">
        <authorList>
            <person name="Niu N."/>
        </authorList>
    </citation>
    <scope>NUCLEOTIDE SEQUENCE [LARGE SCALE GENOMIC DNA]</scope>
    <source>
        <strain evidence="11 12">3340-03</strain>
    </source>
</reference>
<dbReference type="GO" id="GO:0005886">
    <property type="term" value="C:plasma membrane"/>
    <property type="evidence" value="ECO:0007669"/>
    <property type="project" value="UniProtKB-SubCell"/>
</dbReference>
<evidence type="ECO:0000313" key="11">
    <source>
        <dbReference type="EMBL" id="NOL51317.1"/>
    </source>
</evidence>
<dbReference type="AlphaFoldDB" id="A0A849P8N8"/>
<protein>
    <recommendedName>
        <fullName evidence="8">Ancillary SecYEG translocon subunit</fullName>
    </recommendedName>
</protein>
<name>A0A849P8N8_9BURK</name>
<keyword evidence="2" id="KW-1003">Cell membrane</keyword>
<comment type="similarity">
    <text evidence="7">Belongs to the YfgM family.</text>
</comment>
<keyword evidence="6" id="KW-0143">Chaperone</keyword>
<evidence type="ECO:0000256" key="9">
    <source>
        <dbReference type="SAM" id="Phobius"/>
    </source>
</evidence>
<dbReference type="PANTHER" id="PTHR38035:SF1">
    <property type="entry name" value="ANCILLARY SECYEG TRANSLOCON SUBUNIT"/>
    <property type="match status" value="1"/>
</dbReference>
<comment type="subcellular location">
    <subcellularLocation>
        <location evidence="1">Cell membrane</location>
        <topology evidence="1">Single-pass type II membrane protein</topology>
    </subcellularLocation>
</comment>
<sequence>MAFDLEEQEKIEQLKAWWARFGSLVTALLTVVLLAIIAYFAWGMYKNYRSEQALGYYDTINMAVKNARPDANDKARIQEALSVLQKDYVGTAYPARASLVASKYFVEKKDLAAAQQAVQWIISDSKETELVPVAQLQLAAILMDQNKFDEALAQVANPTGDFKALFLDRQADILLAKGQKQEAIQAWKSALNEKNLDPTFVRLMEMKLNVLGGE</sequence>